<dbReference type="GO" id="GO:0003824">
    <property type="term" value="F:catalytic activity"/>
    <property type="evidence" value="ECO:0007669"/>
    <property type="project" value="InterPro"/>
</dbReference>
<comment type="caution">
    <text evidence="6">The sequence shown here is derived from an EMBL/GenBank/DDBJ whole genome shotgun (WGS) entry which is preliminary data.</text>
</comment>
<comment type="similarity">
    <text evidence="2">Belongs to the ATP-dependent AMP-binding enzyme family.</text>
</comment>
<gene>
    <name evidence="6" type="ORF">WA1_43525</name>
</gene>
<keyword evidence="7" id="KW-1185">Reference proteome</keyword>
<dbReference type="InterPro" id="IPR020806">
    <property type="entry name" value="PKS_PP-bd"/>
</dbReference>
<reference evidence="6 7" key="1">
    <citation type="journal article" date="2013" name="Genome Biol. Evol.">
        <title>Genomes of Stigonematalean cyanobacteria (subsection V) and the evolution of oxygenic photosynthesis from prokaryotes to plastids.</title>
        <authorList>
            <person name="Dagan T."/>
            <person name="Roettger M."/>
            <person name="Stucken K."/>
            <person name="Landan G."/>
            <person name="Koch R."/>
            <person name="Major P."/>
            <person name="Gould S.B."/>
            <person name="Goremykin V.V."/>
            <person name="Rippka R."/>
            <person name="Tandeau de Marsac N."/>
            <person name="Gugger M."/>
            <person name="Lockhart P.J."/>
            <person name="Allen J.F."/>
            <person name="Brune I."/>
            <person name="Maus I."/>
            <person name="Puhler A."/>
            <person name="Martin W.F."/>
        </authorList>
    </citation>
    <scope>NUCLEOTIDE SEQUENCE [LARGE SCALE GENOMIC DNA]</scope>
    <source>
        <strain evidence="6 7">PCC 7110</strain>
    </source>
</reference>
<dbReference type="Gene3D" id="2.30.38.10">
    <property type="entry name" value="Luciferase, Domain 3"/>
    <property type="match status" value="1"/>
</dbReference>
<dbReference type="InterPro" id="IPR042099">
    <property type="entry name" value="ANL_N_sf"/>
</dbReference>
<evidence type="ECO:0000313" key="7">
    <source>
        <dbReference type="Proteomes" id="UP000076925"/>
    </source>
</evidence>
<dbReference type="PROSITE" id="PS50075">
    <property type="entry name" value="CARRIER"/>
    <property type="match status" value="2"/>
</dbReference>
<evidence type="ECO:0000256" key="2">
    <source>
        <dbReference type="ARBA" id="ARBA00006432"/>
    </source>
</evidence>
<dbReference type="Gene3D" id="3.40.50.12780">
    <property type="entry name" value="N-terminal domain of ligase-like"/>
    <property type="match status" value="1"/>
</dbReference>
<dbReference type="Gene3D" id="1.10.1200.10">
    <property type="entry name" value="ACP-like"/>
    <property type="match status" value="2"/>
</dbReference>
<dbReference type="FunFam" id="3.30.559.10:FF:000012">
    <property type="entry name" value="Non-ribosomal peptide synthetase"/>
    <property type="match status" value="1"/>
</dbReference>
<dbReference type="InterPro" id="IPR001242">
    <property type="entry name" value="Condensation_dom"/>
</dbReference>
<dbReference type="Pfam" id="PF00550">
    <property type="entry name" value="PP-binding"/>
    <property type="match status" value="2"/>
</dbReference>
<dbReference type="PROSITE" id="PS00455">
    <property type="entry name" value="AMP_BINDING"/>
    <property type="match status" value="2"/>
</dbReference>
<dbReference type="Gene3D" id="3.40.50.1820">
    <property type="entry name" value="alpha/beta hydrolase"/>
    <property type="match status" value="1"/>
</dbReference>
<dbReference type="CDD" id="cd19531">
    <property type="entry name" value="LCL_NRPS-like"/>
    <property type="match status" value="1"/>
</dbReference>
<dbReference type="SUPFAM" id="SSF47336">
    <property type="entry name" value="ACP-like"/>
    <property type="match status" value="2"/>
</dbReference>
<dbReference type="InterPro" id="IPR009081">
    <property type="entry name" value="PP-bd_ACP"/>
</dbReference>
<dbReference type="Pfam" id="PF00668">
    <property type="entry name" value="Condensation"/>
    <property type="match status" value="1"/>
</dbReference>
<dbReference type="Pfam" id="PF00975">
    <property type="entry name" value="Thioesterase"/>
    <property type="match status" value="1"/>
</dbReference>
<dbReference type="Gene3D" id="3.30.559.30">
    <property type="entry name" value="Nonribosomal peptide synthetase, condensation domain"/>
    <property type="match status" value="1"/>
</dbReference>
<organism evidence="6 7">
    <name type="scientific">Scytonema hofmannii PCC 7110</name>
    <dbReference type="NCBI Taxonomy" id="128403"/>
    <lineage>
        <taxon>Bacteria</taxon>
        <taxon>Bacillati</taxon>
        <taxon>Cyanobacteriota</taxon>
        <taxon>Cyanophyceae</taxon>
        <taxon>Nostocales</taxon>
        <taxon>Scytonemataceae</taxon>
        <taxon>Scytonema</taxon>
    </lineage>
</organism>
<dbReference type="Gene3D" id="3.40.50.980">
    <property type="match status" value="2"/>
</dbReference>
<dbReference type="InterPro" id="IPR000873">
    <property type="entry name" value="AMP-dep_synth/lig_dom"/>
</dbReference>
<dbReference type="SUPFAM" id="SSF56801">
    <property type="entry name" value="Acetyl-CoA synthetase-like"/>
    <property type="match status" value="2"/>
</dbReference>
<dbReference type="NCBIfam" id="TIGR01733">
    <property type="entry name" value="AA-adenyl-dom"/>
    <property type="match status" value="2"/>
</dbReference>
<dbReference type="InterPro" id="IPR010071">
    <property type="entry name" value="AA_adenyl_dom"/>
</dbReference>
<evidence type="ECO:0000313" key="6">
    <source>
        <dbReference type="EMBL" id="KYC36562.1"/>
    </source>
</evidence>
<proteinExistence type="inferred from homology"/>
<dbReference type="InterPro" id="IPR045851">
    <property type="entry name" value="AMP-bd_C_sf"/>
</dbReference>
<dbReference type="InterPro" id="IPR025110">
    <property type="entry name" value="AMP-bd_C"/>
</dbReference>
<dbReference type="NCBIfam" id="NF003417">
    <property type="entry name" value="PRK04813.1"/>
    <property type="match status" value="3"/>
</dbReference>
<dbReference type="PANTHER" id="PTHR45527:SF14">
    <property type="entry name" value="PLIPASTATIN SYNTHASE SUBUNIT B"/>
    <property type="match status" value="1"/>
</dbReference>
<dbReference type="InterPro" id="IPR001031">
    <property type="entry name" value="Thioesterase"/>
</dbReference>
<dbReference type="EMBL" id="ANNX02000047">
    <property type="protein sequence ID" value="KYC36562.1"/>
    <property type="molecule type" value="Genomic_DNA"/>
</dbReference>
<dbReference type="FunFam" id="1.10.1200.10:FF:000005">
    <property type="entry name" value="Nonribosomal peptide synthetase 1"/>
    <property type="match status" value="2"/>
</dbReference>
<dbReference type="InterPro" id="IPR023213">
    <property type="entry name" value="CAT-like_dom_sf"/>
</dbReference>
<keyword evidence="4" id="KW-0597">Phosphoprotein</keyword>
<evidence type="ECO:0000256" key="4">
    <source>
        <dbReference type="ARBA" id="ARBA00022553"/>
    </source>
</evidence>
<dbReference type="GO" id="GO:0008610">
    <property type="term" value="P:lipid biosynthetic process"/>
    <property type="evidence" value="ECO:0007669"/>
    <property type="project" value="UniProtKB-ARBA"/>
</dbReference>
<dbReference type="FunFam" id="3.40.50.12780:FF:000012">
    <property type="entry name" value="Non-ribosomal peptide synthetase"/>
    <property type="match status" value="1"/>
</dbReference>
<dbReference type="Pfam" id="PF00501">
    <property type="entry name" value="AMP-binding"/>
    <property type="match status" value="2"/>
</dbReference>
<evidence type="ECO:0000256" key="3">
    <source>
        <dbReference type="ARBA" id="ARBA00022450"/>
    </source>
</evidence>
<dbReference type="GO" id="GO:0043041">
    <property type="term" value="P:amino acid activation for nonribosomal peptide biosynthetic process"/>
    <property type="evidence" value="ECO:0007669"/>
    <property type="project" value="TreeGrafter"/>
</dbReference>
<dbReference type="GO" id="GO:0044550">
    <property type="term" value="P:secondary metabolite biosynthetic process"/>
    <property type="evidence" value="ECO:0007669"/>
    <property type="project" value="UniProtKB-ARBA"/>
</dbReference>
<comment type="cofactor">
    <cofactor evidence="1">
        <name>pantetheine 4'-phosphate</name>
        <dbReference type="ChEBI" id="CHEBI:47942"/>
    </cofactor>
</comment>
<dbReference type="Pfam" id="PF13193">
    <property type="entry name" value="AMP-binding_C"/>
    <property type="match status" value="2"/>
</dbReference>
<dbReference type="STRING" id="128403.WA1_43525"/>
<dbReference type="Gene3D" id="3.30.300.30">
    <property type="match status" value="2"/>
</dbReference>
<dbReference type="InterPro" id="IPR029058">
    <property type="entry name" value="AB_hydrolase_fold"/>
</dbReference>
<accession>A0A139WVY1</accession>
<dbReference type="FunFam" id="2.30.38.10:FF:000001">
    <property type="entry name" value="Non-ribosomal peptide synthetase PvdI"/>
    <property type="match status" value="1"/>
</dbReference>
<protein>
    <submittedName>
        <fullName evidence="6">Non-ribosomal peptide synthetase</fullName>
    </submittedName>
</protein>
<feature type="domain" description="Carrier" evidence="5">
    <location>
        <begin position="562"/>
        <end position="637"/>
    </location>
</feature>
<dbReference type="InterPro" id="IPR020845">
    <property type="entry name" value="AMP-binding_CS"/>
</dbReference>
<evidence type="ECO:0000256" key="1">
    <source>
        <dbReference type="ARBA" id="ARBA00001957"/>
    </source>
</evidence>
<dbReference type="Gene3D" id="3.30.559.10">
    <property type="entry name" value="Chloramphenicol acetyltransferase-like domain"/>
    <property type="match status" value="1"/>
</dbReference>
<dbReference type="SMART" id="SM00823">
    <property type="entry name" value="PKS_PP"/>
    <property type="match status" value="2"/>
</dbReference>
<sequence length="2010" mass="226032">MTNTRKNLSVYDNSLTIEKNCQVQQHNQQTEIDNSLELCIHQMFEAQVERSPDAVAVVFENKQLTYRQLNQQANQLAYHLRALGVEKEVLVGICVERSLEMVVGLLGILKAGGAYVPLDPAYPQERLAFIMEDTQTPVLLTQKHLVHNLPTCKAQIVCLDGDREQIAQNSQDNLVCKTTGDNLIYVIYTSGSTGQPKGVMIPHRGICNQLYWRQTSFGLTQADKVLQTISFSFDPSVWQIFWCLSFGGQLILPHPGGHQDTAYLVKTVIDKQITILALVPSILRVLLEEEGIENCKSLRHITCGGEALPIELVERFFTCLNLENVLHNCYGPTEASIDTTFWTCQRGTHGIFAPIGRPISHAEIYVLDENLQPVPVGEPGELHIGGVGLARGYFNRPELTDEKFIPNPFNKATVKNSFGLPCLDRLYKTGDLVRYLPDGNIEFLGRIDHQVKIRGFRIELGEIEAKLGTHPAVQQTLVMAREDVPGDKQLVAYVVVDPEQNSTQRPSHTELRLFLQDKLPHYVIPASFVFLDTMPLNPNGKVNRHALPAPDKGSYSKNNFVEPLTPIERVLSAIWAEVLGLEVIGIHDNFFELGGHSLLATQVMSRIRRALGVEIKVKLLFETPTIANLANAIAVQNQGTGSCEDRVIPRLANRRSAPLSFAQQRVWFLEQLEPNSPTYIISQALRLQGTLDVSVLQQSLDAIVAHHEALRTNFIVSVDGSPIQVFQEPRSMELKVIDFTQEQKSEINSQVLDYLNQEAQRPFNLSSDLMLRAALCRVDHQEHVLLLVMHHIASDGWSMGILWEQLATVYEAFSNKLPNPLPKLPIQYADFAVWQHQWLSGQVLNQQLDYWKAQLAGANTVLELPSDKPRPPVQTYRGAMQSLILPQILATSLTARSQQEGVTLFMTLLAAFGTLLHRYTGQEDILIGSPIAGRDRAEIEDLIGFFINTVVLRINCSGNPSFSTLLNRVRQMALEAYTHQDMPFEKLVQELQPERDTSRNPLFQVWFNMLNLKDIKLELPGLVVEPIHMPEAASKFDLTLYVTEQQQGIKLELVYNADLFEPERIVEMLTQFHHLLVQIGETPQQNISCLSLVTPKAELLLPNPQRSLDLHSEIAVHTKFSQQVQRVPQNLAVVDARVAWTYAELEELSNQLAHYLLANNIQSQDVVAIYGQRNALLVVAILGVLKAGGAFVILDPAYPASRLIDCLEIVQPRAWLQIASDSPVLECMDMAVLSWVQDLKKFWNRRRTQMDADEAVFYSGFCCLEISYDSILGALQSYSKSDPQVIVEPDDLAYVAFTSGSTGKPKGVKGSHRPLSHFVLWHQKTFGLCESDKFSMLSGLSHDPLLRDIFTPLSLGATLCVPQQEEVETLGQLADWMRVMRISVAHLTPSMAHLLTVKTASQTIDLRYVFFAGDVLTQQDVTKIRRFAPQVNCVNFYGATETPQAMGYFVVSEDCGVGSVKETIPLGRGIEDVQLLVLTHTLQLAGIGELGEIYIRTPYLSSGYIGSDALTQERFIVNPFTKISTDRLYKTGDLGRYLPNGNIEFCDRIDNQVKIRGFRMELGEIEVVLSQYASVQEVVVLLREDILGDKQLVAYVVLKEKQISTANELRQFLTEKLPRYMIPACFVMLEALPLTPNGKVDRAALPAPEVEKKTFVAPRNELERELVEMWEQVLGIQPIGVRDNFFELGGHSLLAVKLFAQIEQKFTQKLLLATLFQSGTVEAIAKILSQYKEEELVRWSCLVPIQPEGSKPPLFCIHPLGGEILCYYSLAQHLGLDRPFYGIQPQGIDGKLPFLRKIEDMAALYIREIQSIQPQGPYFLSGYSLGGIIAYEMAQQLYLQGEQIGMLAMLDTCLPGYSNRLPFFKRMLVHFSNLLEQGPAYLWQKFGGLTEWTQHNITNKYLEYLRISKSFPENDLHVALMDASVQAVKEYTFKRYSGPMTLLRTSDKYRDKEKGVGMQYDPQFGWGDVVMGEIDVHLVPGSHLTLFEEPHVKVLAVKLKNCLEGRIPFI</sequence>
<dbReference type="SUPFAM" id="SSF53474">
    <property type="entry name" value="alpha/beta-Hydrolases"/>
    <property type="match status" value="1"/>
</dbReference>
<dbReference type="CDD" id="cd05930">
    <property type="entry name" value="A_NRPS"/>
    <property type="match status" value="2"/>
</dbReference>
<dbReference type="PANTHER" id="PTHR45527">
    <property type="entry name" value="NONRIBOSOMAL PEPTIDE SYNTHETASE"/>
    <property type="match status" value="1"/>
</dbReference>
<dbReference type="FunFam" id="3.40.50.980:FF:000001">
    <property type="entry name" value="Non-ribosomal peptide synthetase"/>
    <property type="match status" value="1"/>
</dbReference>
<dbReference type="FunFam" id="3.30.300.30:FF:000010">
    <property type="entry name" value="Enterobactin synthetase component F"/>
    <property type="match status" value="2"/>
</dbReference>
<feature type="domain" description="Carrier" evidence="5">
    <location>
        <begin position="1657"/>
        <end position="1732"/>
    </location>
</feature>
<dbReference type="GO" id="GO:0005829">
    <property type="term" value="C:cytosol"/>
    <property type="evidence" value="ECO:0007669"/>
    <property type="project" value="TreeGrafter"/>
</dbReference>
<name>A0A139WVY1_9CYAN</name>
<dbReference type="SUPFAM" id="SSF52777">
    <property type="entry name" value="CoA-dependent acyltransferases"/>
    <property type="match status" value="2"/>
</dbReference>
<dbReference type="GO" id="GO:0031177">
    <property type="term" value="F:phosphopantetheine binding"/>
    <property type="evidence" value="ECO:0007669"/>
    <property type="project" value="InterPro"/>
</dbReference>
<evidence type="ECO:0000259" key="5">
    <source>
        <dbReference type="PROSITE" id="PS50075"/>
    </source>
</evidence>
<dbReference type="OrthoDB" id="9757538at2"/>
<dbReference type="Proteomes" id="UP000076925">
    <property type="component" value="Unassembled WGS sequence"/>
</dbReference>
<dbReference type="RefSeq" id="WP_017748312.1">
    <property type="nucleotide sequence ID" value="NZ_KQ976354.1"/>
</dbReference>
<dbReference type="InterPro" id="IPR036736">
    <property type="entry name" value="ACP-like_sf"/>
</dbReference>
<keyword evidence="3" id="KW-0596">Phosphopantetheine</keyword>